<protein>
    <submittedName>
        <fullName evidence="1">Uncharacterized protein</fullName>
    </submittedName>
</protein>
<evidence type="ECO:0000313" key="1">
    <source>
        <dbReference type="EMBL" id="KAH7990676.1"/>
    </source>
</evidence>
<comment type="caution">
    <text evidence="1">The sequence shown here is derived from an EMBL/GenBank/DDBJ whole genome shotgun (WGS) entry which is preliminary data.</text>
</comment>
<evidence type="ECO:0000313" key="2">
    <source>
        <dbReference type="Proteomes" id="UP000827872"/>
    </source>
</evidence>
<sequence length="391" mass="41844">MHQARAAFSASRQSPEANGNVVVFDHIITNQDNGYSGQRGIFTCKDPGYYYFSFQVVSAGNLCLALVHKDTKVATFCDDNSDGLPQVNSGGSVLNLSAGDTVWLESDPGTGNRVYEGLEADSVFSGFLLFPASNSFQAPGFWLLSQKGFSLKMFLGWGFGLVLFLVSSSLEAETSRHCYGIPGLPGVPGVSGKDGRDGQKGAKGEPGKPAVYGGRGPQGEPGEPGLPGIPGKNGPRGSQGEPGDPGQKGIVGEPGETGNYKRNHQAAFTVMRQTNQYPEKNTPVIFNKAITNINNDYDISTGKFTCRIPGLYYFTYYASHTANLCVSMYLNREKVASFCDHISNTKQVTSGGVLMQMTQGHQVWLAVNDYNGMVGIAGSDSLFSGFLLFPD</sequence>
<reference evidence="1" key="1">
    <citation type="submission" date="2021-08" db="EMBL/GenBank/DDBJ databases">
        <title>The first chromosome-level gecko genome reveals the dynamic sex chromosomes of Neotropical dwarf geckos (Sphaerodactylidae: Sphaerodactylus).</title>
        <authorList>
            <person name="Pinto B.J."/>
            <person name="Keating S.E."/>
            <person name="Gamble T."/>
        </authorList>
    </citation>
    <scope>NUCLEOTIDE SEQUENCE</scope>
    <source>
        <strain evidence="1">TG3544</strain>
    </source>
</reference>
<accession>A0ACB8EEY8</accession>
<keyword evidence="2" id="KW-1185">Reference proteome</keyword>
<organism evidence="1 2">
    <name type="scientific">Sphaerodactylus townsendi</name>
    <dbReference type="NCBI Taxonomy" id="933632"/>
    <lineage>
        <taxon>Eukaryota</taxon>
        <taxon>Metazoa</taxon>
        <taxon>Chordata</taxon>
        <taxon>Craniata</taxon>
        <taxon>Vertebrata</taxon>
        <taxon>Euteleostomi</taxon>
        <taxon>Lepidosauria</taxon>
        <taxon>Squamata</taxon>
        <taxon>Bifurcata</taxon>
        <taxon>Gekkota</taxon>
        <taxon>Sphaerodactylidae</taxon>
        <taxon>Sphaerodactylus</taxon>
    </lineage>
</organism>
<dbReference type="Proteomes" id="UP000827872">
    <property type="component" value="Linkage Group LG16"/>
</dbReference>
<dbReference type="EMBL" id="CM037629">
    <property type="protein sequence ID" value="KAH7990676.1"/>
    <property type="molecule type" value="Genomic_DNA"/>
</dbReference>
<proteinExistence type="predicted"/>
<gene>
    <name evidence="1" type="ORF">K3G42_009912</name>
</gene>
<name>A0ACB8EEY8_9SAUR</name>